<feature type="zinc finger region" description="C3H1-type" evidence="1">
    <location>
        <begin position="265"/>
        <end position="293"/>
    </location>
</feature>
<sequence>MFGTAPFLPQMPMTAPPPPMYAEQQQQQLQLLQQHILLGGGVYSQLPPQISSLLNMGGLAVIYPPTATLESGSITPSHIQPFHLDQQFLQHPSSMNVTLMNTAAASMTPAVAMMQLHQMALQQQAAALMNMQLPTSNFIVMGAGGSVAAPELNSSSMAIPSIAPMVASAHASTSPVAMMKVGSPDHSILLLTKASTSAAGAAAHSHHNHHQQHDDSNSSNGDQQHAASIHDPAPCQHNNWDNLRAKSSIATLCCRDCSKKWKQRFPIKMLCPEFHMERVCAFGINCPFLHVHRYKSIEKSPNPVGHVTGATRNAGFANMALDVLAENPTLWPRDVVDQVRVRYIALQDDEIAAAPSSEGPRSVSSNGTSSPLTPQQRRASGFALLPASFFSRSSAVLRSTTNQAHTTVNDDDTHPAKAATTNEDMWAAPQQKDRCLPQRCALASMRPTARLSH</sequence>
<evidence type="ECO:0000259" key="3">
    <source>
        <dbReference type="PROSITE" id="PS50103"/>
    </source>
</evidence>
<feature type="region of interest" description="Disordered" evidence="2">
    <location>
        <begin position="353"/>
        <end position="376"/>
    </location>
</feature>
<evidence type="ECO:0000313" key="4">
    <source>
        <dbReference type="EMBL" id="CUG37272.1"/>
    </source>
</evidence>
<dbReference type="VEuPathDB" id="TriTrypDB:BSAL_78415"/>
<keyword evidence="1" id="KW-0479">Metal-binding</keyword>
<proteinExistence type="predicted"/>
<dbReference type="PROSITE" id="PS50103">
    <property type="entry name" value="ZF_C3H1"/>
    <property type="match status" value="1"/>
</dbReference>
<gene>
    <name evidence="4" type="ORF">BSAL_78415</name>
</gene>
<keyword evidence="5" id="KW-1185">Reference proteome</keyword>
<organism evidence="4 5">
    <name type="scientific">Bodo saltans</name>
    <name type="common">Flagellated protozoan</name>
    <dbReference type="NCBI Taxonomy" id="75058"/>
    <lineage>
        <taxon>Eukaryota</taxon>
        <taxon>Discoba</taxon>
        <taxon>Euglenozoa</taxon>
        <taxon>Kinetoplastea</taxon>
        <taxon>Metakinetoplastina</taxon>
        <taxon>Eubodonida</taxon>
        <taxon>Bodonidae</taxon>
        <taxon>Bodo</taxon>
    </lineage>
</organism>
<evidence type="ECO:0000256" key="1">
    <source>
        <dbReference type="PROSITE-ProRule" id="PRU00723"/>
    </source>
</evidence>
<dbReference type="InterPro" id="IPR000571">
    <property type="entry name" value="Znf_CCCH"/>
</dbReference>
<dbReference type="EMBL" id="CYKH01000771">
    <property type="protein sequence ID" value="CUG37272.1"/>
    <property type="molecule type" value="Genomic_DNA"/>
</dbReference>
<accession>A0A0S4J616</accession>
<dbReference type="AlphaFoldDB" id="A0A0S4J616"/>
<feature type="domain" description="C3H1-type" evidence="3">
    <location>
        <begin position="265"/>
        <end position="293"/>
    </location>
</feature>
<protein>
    <recommendedName>
        <fullName evidence="3">C3H1-type domain-containing protein</fullName>
    </recommendedName>
</protein>
<reference evidence="5" key="1">
    <citation type="submission" date="2015-09" db="EMBL/GenBank/DDBJ databases">
        <authorList>
            <consortium name="Pathogen Informatics"/>
        </authorList>
    </citation>
    <scope>NUCLEOTIDE SEQUENCE [LARGE SCALE GENOMIC DNA]</scope>
    <source>
        <strain evidence="5">Lake Konstanz</strain>
    </source>
</reference>
<feature type="compositionally biased region" description="Polar residues" evidence="2">
    <location>
        <begin position="362"/>
        <end position="376"/>
    </location>
</feature>
<keyword evidence="1" id="KW-0863">Zinc-finger</keyword>
<dbReference type="GO" id="GO:0008270">
    <property type="term" value="F:zinc ion binding"/>
    <property type="evidence" value="ECO:0007669"/>
    <property type="project" value="UniProtKB-KW"/>
</dbReference>
<name>A0A0S4J616_BODSA</name>
<feature type="region of interest" description="Disordered" evidence="2">
    <location>
        <begin position="200"/>
        <end position="233"/>
    </location>
</feature>
<dbReference type="Proteomes" id="UP000051952">
    <property type="component" value="Unassembled WGS sequence"/>
</dbReference>
<evidence type="ECO:0000256" key="2">
    <source>
        <dbReference type="SAM" id="MobiDB-lite"/>
    </source>
</evidence>
<keyword evidence="1" id="KW-0862">Zinc</keyword>
<evidence type="ECO:0000313" key="5">
    <source>
        <dbReference type="Proteomes" id="UP000051952"/>
    </source>
</evidence>